<feature type="compositionally biased region" description="Basic and acidic residues" evidence="3">
    <location>
        <begin position="1149"/>
        <end position="1164"/>
    </location>
</feature>
<evidence type="ECO:0000256" key="2">
    <source>
        <dbReference type="ARBA" id="ARBA00022737"/>
    </source>
</evidence>
<dbReference type="InterPro" id="IPR001611">
    <property type="entry name" value="Leu-rich_rpt"/>
</dbReference>
<dbReference type="GO" id="GO:0005912">
    <property type="term" value="C:adherens junction"/>
    <property type="evidence" value="ECO:0007669"/>
    <property type="project" value="TreeGrafter"/>
</dbReference>
<dbReference type="PROSITE" id="PS51450">
    <property type="entry name" value="LRR"/>
    <property type="match status" value="2"/>
</dbReference>
<dbReference type="GO" id="GO:0019901">
    <property type="term" value="F:protein kinase binding"/>
    <property type="evidence" value="ECO:0007669"/>
    <property type="project" value="TreeGrafter"/>
</dbReference>
<dbReference type="GO" id="GO:0016323">
    <property type="term" value="C:basolateral plasma membrane"/>
    <property type="evidence" value="ECO:0007669"/>
    <property type="project" value="TreeGrafter"/>
</dbReference>
<dbReference type="GO" id="GO:0045197">
    <property type="term" value="P:establishment or maintenance of epithelial cell apical/basal polarity"/>
    <property type="evidence" value="ECO:0007669"/>
    <property type="project" value="TreeGrafter"/>
</dbReference>
<dbReference type="FunFam" id="3.80.10.10:FF:000036">
    <property type="entry name" value="protein scribble homolog isoform X1"/>
    <property type="match status" value="1"/>
</dbReference>
<dbReference type="SMART" id="SM00369">
    <property type="entry name" value="LRR_TYP"/>
    <property type="match status" value="10"/>
</dbReference>
<dbReference type="InterPro" id="IPR055414">
    <property type="entry name" value="LRR_R13L4/SHOC2-like"/>
</dbReference>
<dbReference type="CDD" id="cd06701">
    <property type="entry name" value="PDZ4_Scribble-like"/>
    <property type="match status" value="1"/>
</dbReference>
<dbReference type="SMART" id="SM00228">
    <property type="entry name" value="PDZ"/>
    <property type="match status" value="4"/>
</dbReference>
<dbReference type="EMBL" id="JARKIK010000026">
    <property type="protein sequence ID" value="KAK8743103.1"/>
    <property type="molecule type" value="Genomic_DNA"/>
</dbReference>
<feature type="compositionally biased region" description="Low complexity" evidence="3">
    <location>
        <begin position="1179"/>
        <end position="1195"/>
    </location>
</feature>
<dbReference type="GO" id="GO:0014069">
    <property type="term" value="C:postsynaptic density"/>
    <property type="evidence" value="ECO:0007669"/>
    <property type="project" value="TreeGrafter"/>
</dbReference>
<dbReference type="Proteomes" id="UP001445076">
    <property type="component" value="Unassembled WGS sequence"/>
</dbReference>
<evidence type="ECO:0000313" key="6">
    <source>
        <dbReference type="Proteomes" id="UP001445076"/>
    </source>
</evidence>
<feature type="compositionally biased region" description="Acidic residues" evidence="3">
    <location>
        <begin position="294"/>
        <end position="307"/>
    </location>
</feature>
<feature type="compositionally biased region" description="Basic and acidic residues" evidence="3">
    <location>
        <begin position="1410"/>
        <end position="1425"/>
    </location>
</feature>
<feature type="region of interest" description="Disordered" evidence="3">
    <location>
        <begin position="1410"/>
        <end position="1445"/>
    </location>
</feature>
<name>A0AAW0XT27_CHEQU</name>
<keyword evidence="6" id="KW-1185">Reference proteome</keyword>
<evidence type="ECO:0000313" key="5">
    <source>
        <dbReference type="EMBL" id="KAK8743103.1"/>
    </source>
</evidence>
<feature type="region of interest" description="Disordered" evidence="3">
    <location>
        <begin position="1485"/>
        <end position="1548"/>
    </location>
</feature>
<feature type="compositionally biased region" description="Polar residues" evidence="3">
    <location>
        <begin position="826"/>
        <end position="835"/>
    </location>
</feature>
<dbReference type="Pfam" id="PF23598">
    <property type="entry name" value="LRR_14"/>
    <property type="match status" value="1"/>
</dbReference>
<dbReference type="PROSITE" id="PS50106">
    <property type="entry name" value="PDZ"/>
    <property type="match status" value="4"/>
</dbReference>
<reference evidence="5 6" key="1">
    <citation type="journal article" date="2024" name="BMC Genomics">
        <title>Genome assembly of redclaw crayfish (Cherax quadricarinatus) provides insights into its immune adaptation and hypoxia tolerance.</title>
        <authorList>
            <person name="Liu Z."/>
            <person name="Zheng J."/>
            <person name="Li H."/>
            <person name="Fang K."/>
            <person name="Wang S."/>
            <person name="He J."/>
            <person name="Zhou D."/>
            <person name="Weng S."/>
            <person name="Chi M."/>
            <person name="Gu Z."/>
            <person name="He J."/>
            <person name="Li F."/>
            <person name="Wang M."/>
        </authorList>
    </citation>
    <scope>NUCLEOTIDE SEQUENCE [LARGE SCALE GENOMIC DNA]</scope>
    <source>
        <strain evidence="5">ZL_2023a</strain>
    </source>
</reference>
<feature type="region of interest" description="Disordered" evidence="3">
    <location>
        <begin position="287"/>
        <end position="342"/>
    </location>
</feature>
<dbReference type="GO" id="GO:0043113">
    <property type="term" value="P:receptor clustering"/>
    <property type="evidence" value="ECO:0007669"/>
    <property type="project" value="TreeGrafter"/>
</dbReference>
<dbReference type="InterPro" id="IPR036034">
    <property type="entry name" value="PDZ_sf"/>
</dbReference>
<dbReference type="Gene3D" id="3.80.10.10">
    <property type="entry name" value="Ribonuclease Inhibitor"/>
    <property type="match status" value="2"/>
</dbReference>
<feature type="compositionally biased region" description="Basic and acidic residues" evidence="3">
    <location>
        <begin position="308"/>
        <end position="319"/>
    </location>
</feature>
<feature type="compositionally biased region" description="Low complexity" evidence="3">
    <location>
        <begin position="884"/>
        <end position="904"/>
    </location>
</feature>
<sequence length="1718" mass="188269">MSLTNLPYDFGCLVNLQSLELRENLLKGLPESVSQLTKLERLDIGDNDIEELPPHIGDLPALQELWLDHNQISHLPPETGRLKNLLCLDVSENRLEDVPEGLAGLTSLTDLHLSQNLIESLPDGIGALTKLTIFKVDQNRLMVLNPNIGKCENLQELILTENLLTELPETIGNLAKLTNLNVDRNRLNELPAQIGKLVNLGVLSLRDNRLQYIPPETGNCCELHVLDVSGNRLQYLPLTITALNLKAVWLSENQAQPMLNFQTEVDEASGQEVLTCFLLPQQEYQHESLASEWAPEDDDSWDPNDPNEESRVSVVKFRDDDDTEEGKESNFVRHNTPHPRDLKARAEKLFSKSSKTADGPLVTAGELMDKGEVFRPHRAPPSPPIQGQAKQEVKEVAADVELRPKHQQEVRIETETITSQEAHGGEEWINNNNQIDGEKHVGFSLKSGNAEAVEEVTEDQERPIRLYRRDTPHYLKNKRISPTTKSADLEKVVSIIAQQQALQRAEGSEGESNHDHAASESDAENHSIISDSGPSVVVEEKRMEVNVERTTGGLGLSIAGGRGSTPYKGDDEGIFISRVTDGGPAYLAGLRVGDKLYMVNGHDVEICDHYEAVNIMREAGSQLRLVVSREVTRIVPEKKNSKVEQPVGNHVMVEGVQNTCAASGLLQESDVEQTPPTQIIANHVGMTINSQSNTTTLNGDHTSINGDAELDGEMEHNDKENFPTQILTETLYTTLMRDHNGLGFSIAGGRGAAQFKDGSDAIYISRITEGGAAAKDGKLHIGDRVISINGVDLEGARHDQAVSMLTGLERFVRLVVHRETLVPPGQGTSNNSKTSPRVFGAPRPYTGLYSAGSYMANRPSYTGYRRAQPGGRLSGSNLTETNHSAHSSPVASPATTTKQQQQQQLSSLTDPTASPAVTTGATIPTGTTQEVSLYKDGGPLGLSIIGGSDHFCVPFGISPEDPGIYISKITAGGAAHKTGKLRMGDRILAVNGTDMTGASHEEAVMALLNPPNEIILSIRHDPQPKGLQEVIIKKLVGERLGMNIKGGVQGSPGNPLDKSDEGVFISKVNSSGAVHRDGRLKVGQRVLEVNEHSLLGITHEEAVNVMRTAGSTIRLVVCDGYDYHLVQQMKNEGRLGHESRSTSQSVTSLDKEDRGSHPTQHEDVFPLPEEAPVETSIEQSSCTESSSQQSSQASPSQPPPSQPSQPQPVSRPHKSDRLLTPEPNWDISLNLRSSTPDTDDDVSRDIPLPPHLSAPALSDTPKDKSAPEIVMDVVRVAEQLTSRPASQNSAVIPSSPHERKNPAESKTTTVVLGKHTLAPQTSTPIASARASTNGGDLSHTASPVSPSSSSHTPTPLPICALEGSAEDLVQLQAYGLGHTNKKFNRVKVEKSTTESPKKMTLKDRMKFFEEEMKRDKIGPPKENKKFSFLSQDEVAKMKEDEDRRVAGMTAEELANLSRLDDVEEMADDLAQQFGVNSEYDHRKYNDHDLKEGLRETNDKEETKRSNGESGIIRTAKAERRAQAREGQVKEEEEEEQLSPADKRRAEAEKRAAWRQARLKSLENDALQAQYVIEKYCELSDTTNDNTNYDNSINNYNIVDEENNMPVETCRETLMTLSLTDAENANLEPEKVFTSIEMDAGEQETRITDEQFVSEDKVDVNRGNVKQSGPVDYFVDTAGKSMDRPIGESTARSADETLHLVCTPLPQTSASSDENANRR</sequence>
<dbReference type="GO" id="GO:0098968">
    <property type="term" value="P:neurotransmitter receptor transport postsynaptic membrane to endosome"/>
    <property type="evidence" value="ECO:0007669"/>
    <property type="project" value="TreeGrafter"/>
</dbReference>
<evidence type="ECO:0000259" key="4">
    <source>
        <dbReference type="PROSITE" id="PS50106"/>
    </source>
</evidence>
<feature type="compositionally biased region" description="Basic and acidic residues" evidence="3">
    <location>
        <begin position="1515"/>
        <end position="1529"/>
    </location>
</feature>
<keyword evidence="1" id="KW-0433">Leucine-rich repeat</keyword>
<dbReference type="PANTHER" id="PTHR23119:SF44">
    <property type="entry name" value="PROTEIN LAP4"/>
    <property type="match status" value="1"/>
</dbReference>
<feature type="compositionally biased region" description="Low complexity" evidence="3">
    <location>
        <begin position="1337"/>
        <end position="1353"/>
    </location>
</feature>
<dbReference type="InterPro" id="IPR001478">
    <property type="entry name" value="PDZ"/>
</dbReference>
<dbReference type="InterPro" id="IPR050614">
    <property type="entry name" value="Synaptic_Scaffolding_LAP-MAGUK"/>
</dbReference>
<dbReference type="Pfam" id="PF13855">
    <property type="entry name" value="LRR_8"/>
    <property type="match status" value="1"/>
</dbReference>
<feature type="domain" description="PDZ" evidence="4">
    <location>
        <begin position="1029"/>
        <end position="1117"/>
    </location>
</feature>
<feature type="domain" description="PDZ" evidence="4">
    <location>
        <begin position="544"/>
        <end position="631"/>
    </location>
</feature>
<dbReference type="Pfam" id="PF00595">
    <property type="entry name" value="PDZ"/>
    <property type="match status" value="4"/>
</dbReference>
<dbReference type="CDD" id="cd06704">
    <property type="entry name" value="PDZ1_Scribble-like"/>
    <property type="match status" value="1"/>
</dbReference>
<dbReference type="FunFam" id="2.30.42.10:FF:000064">
    <property type="entry name" value="protein lap4 isoform X1"/>
    <property type="match status" value="1"/>
</dbReference>
<keyword evidence="2" id="KW-0677">Repeat</keyword>
<feature type="region of interest" description="Disordered" evidence="3">
    <location>
        <begin position="1281"/>
        <end position="1358"/>
    </location>
</feature>
<feature type="compositionally biased region" description="Polar residues" evidence="3">
    <location>
        <begin position="1281"/>
        <end position="1292"/>
    </location>
</feature>
<dbReference type="CDD" id="cd06702">
    <property type="entry name" value="PDZ3_Scribble-like"/>
    <property type="match status" value="1"/>
</dbReference>
<feature type="compositionally biased region" description="Low complexity" evidence="3">
    <location>
        <begin position="915"/>
        <end position="924"/>
    </location>
</feature>
<feature type="domain" description="PDZ" evidence="4">
    <location>
        <begin position="732"/>
        <end position="820"/>
    </location>
</feature>
<dbReference type="GO" id="GO:0098609">
    <property type="term" value="P:cell-cell adhesion"/>
    <property type="evidence" value="ECO:0007669"/>
    <property type="project" value="TreeGrafter"/>
</dbReference>
<proteinExistence type="predicted"/>
<dbReference type="InterPro" id="IPR032675">
    <property type="entry name" value="LRR_dom_sf"/>
</dbReference>
<dbReference type="SUPFAM" id="SSF50156">
    <property type="entry name" value="PDZ domain-like"/>
    <property type="match status" value="4"/>
</dbReference>
<feature type="compositionally biased region" description="Basic and acidic residues" evidence="3">
    <location>
        <begin position="1433"/>
        <end position="1445"/>
    </location>
</feature>
<dbReference type="InterPro" id="IPR003591">
    <property type="entry name" value="Leu-rich_rpt_typical-subtyp"/>
</dbReference>
<feature type="region of interest" description="Disordered" evidence="3">
    <location>
        <begin position="822"/>
        <end position="841"/>
    </location>
</feature>
<dbReference type="PANTHER" id="PTHR23119">
    <property type="entry name" value="DISCS LARGE"/>
    <property type="match status" value="1"/>
</dbReference>
<organism evidence="5 6">
    <name type="scientific">Cherax quadricarinatus</name>
    <name type="common">Australian red claw crayfish</name>
    <dbReference type="NCBI Taxonomy" id="27406"/>
    <lineage>
        <taxon>Eukaryota</taxon>
        <taxon>Metazoa</taxon>
        <taxon>Ecdysozoa</taxon>
        <taxon>Arthropoda</taxon>
        <taxon>Crustacea</taxon>
        <taxon>Multicrustacea</taxon>
        <taxon>Malacostraca</taxon>
        <taxon>Eumalacostraca</taxon>
        <taxon>Eucarida</taxon>
        <taxon>Decapoda</taxon>
        <taxon>Pleocyemata</taxon>
        <taxon>Astacidea</taxon>
        <taxon>Parastacoidea</taxon>
        <taxon>Parastacidae</taxon>
        <taxon>Cherax</taxon>
    </lineage>
</organism>
<comment type="caution">
    <text evidence="5">The sequence shown here is derived from an EMBL/GenBank/DDBJ whole genome shotgun (WGS) entry which is preliminary data.</text>
</comment>
<evidence type="ECO:0000256" key="3">
    <source>
        <dbReference type="SAM" id="MobiDB-lite"/>
    </source>
</evidence>
<protein>
    <recommendedName>
        <fullName evidence="4">PDZ domain-containing protein</fullName>
    </recommendedName>
</protein>
<feature type="domain" description="PDZ" evidence="4">
    <location>
        <begin position="930"/>
        <end position="1022"/>
    </location>
</feature>
<dbReference type="Gene3D" id="2.30.42.10">
    <property type="match status" value="4"/>
</dbReference>
<feature type="compositionally biased region" description="Basic and acidic residues" evidence="3">
    <location>
        <begin position="511"/>
        <end position="525"/>
    </location>
</feature>
<feature type="region of interest" description="Disordered" evidence="3">
    <location>
        <begin position="500"/>
        <end position="535"/>
    </location>
</feature>
<dbReference type="GO" id="GO:0045211">
    <property type="term" value="C:postsynaptic membrane"/>
    <property type="evidence" value="ECO:0007669"/>
    <property type="project" value="TreeGrafter"/>
</dbReference>
<feature type="compositionally biased region" description="Basic and acidic residues" evidence="3">
    <location>
        <begin position="1485"/>
        <end position="1506"/>
    </location>
</feature>
<feature type="compositionally biased region" description="Pro residues" evidence="3">
    <location>
        <begin position="1196"/>
        <end position="1206"/>
    </location>
</feature>
<feature type="region of interest" description="Disordered" evidence="3">
    <location>
        <begin position="860"/>
        <end position="924"/>
    </location>
</feature>
<feature type="compositionally biased region" description="Polar residues" evidence="3">
    <location>
        <begin position="1318"/>
        <end position="1335"/>
    </location>
</feature>
<dbReference type="SUPFAM" id="SSF52058">
    <property type="entry name" value="L domain-like"/>
    <property type="match status" value="1"/>
</dbReference>
<gene>
    <name evidence="5" type="ORF">OTU49_001527</name>
</gene>
<dbReference type="SMART" id="SM00364">
    <property type="entry name" value="LRR_BAC"/>
    <property type="match status" value="8"/>
</dbReference>
<feature type="region of interest" description="Disordered" evidence="3">
    <location>
        <begin position="1132"/>
        <end position="1266"/>
    </location>
</feature>
<accession>A0AAW0XT27</accession>
<dbReference type="GO" id="GO:0098887">
    <property type="term" value="P:neurotransmitter receptor transport, endosome to postsynaptic membrane"/>
    <property type="evidence" value="ECO:0007669"/>
    <property type="project" value="TreeGrafter"/>
</dbReference>
<dbReference type="SMART" id="SM00365">
    <property type="entry name" value="LRR_SD22"/>
    <property type="match status" value="7"/>
</dbReference>
<evidence type="ECO:0000256" key="1">
    <source>
        <dbReference type="ARBA" id="ARBA00022614"/>
    </source>
</evidence>
<dbReference type="CDD" id="cd06703">
    <property type="entry name" value="PDZ2_Scribble-like"/>
    <property type="match status" value="1"/>
</dbReference>